<dbReference type="RefSeq" id="WP_214215186.1">
    <property type="nucleotide sequence ID" value="NZ_JABBFO010000011.1"/>
</dbReference>
<dbReference type="EMBL" id="JABBFO010000011">
    <property type="protein sequence ID" value="MBT0728006.1"/>
    <property type="molecule type" value="Genomic_DNA"/>
</dbReference>
<gene>
    <name evidence="1" type="primary">tssG</name>
    <name evidence="1" type="ORF">HGT73_11585</name>
</gene>
<dbReference type="PANTHER" id="PTHR35564">
    <property type="match status" value="1"/>
</dbReference>
<dbReference type="NCBIfam" id="TIGR03347">
    <property type="entry name" value="VI_chp_1"/>
    <property type="match status" value="1"/>
</dbReference>
<comment type="caution">
    <text evidence="1">The sequence shown here is derived from an EMBL/GenBank/DDBJ whole genome shotgun (WGS) entry which is preliminary data.</text>
</comment>
<dbReference type="InterPro" id="IPR010732">
    <property type="entry name" value="T6SS_TssG-like"/>
</dbReference>
<reference evidence="1 2" key="1">
    <citation type="submission" date="2020-04" db="EMBL/GenBank/DDBJ databases">
        <title>Genome sequencing of Rosenbergiella species.</title>
        <authorList>
            <person name="Alvarez-Perez S."/>
            <person name="Lievens B."/>
        </authorList>
    </citation>
    <scope>NUCLEOTIDE SEQUENCE [LARGE SCALE GENOMIC DNA]</scope>
    <source>
        <strain evidence="1 2">CdVSA20.1</strain>
    </source>
</reference>
<evidence type="ECO:0000313" key="2">
    <source>
        <dbReference type="Proteomes" id="UP000786875"/>
    </source>
</evidence>
<dbReference type="Proteomes" id="UP000786875">
    <property type="component" value="Unassembled WGS sequence"/>
</dbReference>
<name>A0ABS5T6N5_9GAMM</name>
<accession>A0ABS5T6N5</accession>
<sequence>MKPDLLSTRLPPSLRSLPLDAPWKGNFLATLRRLSAMDPQNPIPGSALSPAEENFRLSQAVSLAFPASEIASLSWQDQQLAIKLFSLGVWGPQGALPLHFSELAFTRAQQQDTALIDFIDLFHHRSMAIFFRAWHAAQDTASLDRPQHDRFSHYLRCLSGGSPSTAFESDLRQHKQLSAGLHLARKTCAPQDLCATLEAWFHLPFKIEEFQPEWIMVTPEGQSRLHNLAYGQRLADGTILGDACYQVNHKFKVWCGPLTYEQYVSLHPQQDSLARLDEAIQRLTGGYYHYDLQLVLAKNTVPPLTLSGELQLGFDTWLLNEESHSPRLGMIVESRLYTI</sequence>
<keyword evidence="2" id="KW-1185">Reference proteome</keyword>
<organism evidence="1 2">
    <name type="scientific">Rosenbergiella australiborealis</name>
    <dbReference type="NCBI Taxonomy" id="1544696"/>
    <lineage>
        <taxon>Bacteria</taxon>
        <taxon>Pseudomonadati</taxon>
        <taxon>Pseudomonadota</taxon>
        <taxon>Gammaproteobacteria</taxon>
        <taxon>Enterobacterales</taxon>
        <taxon>Erwiniaceae</taxon>
        <taxon>Rosenbergiella</taxon>
    </lineage>
</organism>
<dbReference type="PANTHER" id="PTHR35564:SF4">
    <property type="entry name" value="CYTOPLASMIC PROTEIN"/>
    <property type="match status" value="1"/>
</dbReference>
<evidence type="ECO:0000313" key="1">
    <source>
        <dbReference type="EMBL" id="MBT0728006.1"/>
    </source>
</evidence>
<dbReference type="Pfam" id="PF06996">
    <property type="entry name" value="T6SS_TssG"/>
    <property type="match status" value="1"/>
</dbReference>
<proteinExistence type="predicted"/>
<protein>
    <submittedName>
        <fullName evidence="1">Type VI secretion system baseplate subunit TssG</fullName>
    </submittedName>
</protein>